<dbReference type="Pfam" id="PF13439">
    <property type="entry name" value="Glyco_transf_4"/>
    <property type="match status" value="1"/>
</dbReference>
<evidence type="ECO:0000256" key="2">
    <source>
        <dbReference type="ARBA" id="ARBA00022679"/>
    </source>
</evidence>
<gene>
    <name evidence="5" type="ORF">F8O03_03585</name>
</gene>
<dbReference type="Proteomes" id="UP000490386">
    <property type="component" value="Unassembled WGS sequence"/>
</dbReference>
<dbReference type="GO" id="GO:0016757">
    <property type="term" value="F:glycosyltransferase activity"/>
    <property type="evidence" value="ECO:0007669"/>
    <property type="project" value="UniProtKB-KW"/>
</dbReference>
<keyword evidence="2 5" id="KW-0808">Transferase</keyword>
<evidence type="ECO:0000259" key="3">
    <source>
        <dbReference type="Pfam" id="PF00534"/>
    </source>
</evidence>
<feature type="domain" description="Glycosyltransferase subfamily 4-like N-terminal" evidence="4">
    <location>
        <begin position="19"/>
        <end position="176"/>
    </location>
</feature>
<dbReference type="Pfam" id="PF00534">
    <property type="entry name" value="Glycos_transf_1"/>
    <property type="match status" value="1"/>
</dbReference>
<dbReference type="InterPro" id="IPR001296">
    <property type="entry name" value="Glyco_trans_1"/>
</dbReference>
<dbReference type="PANTHER" id="PTHR12526:SF595">
    <property type="entry name" value="BLL5217 PROTEIN"/>
    <property type="match status" value="1"/>
</dbReference>
<accession>A0A7J5B5H7</accession>
<dbReference type="EMBL" id="WBJX01000001">
    <property type="protein sequence ID" value="KAB1639429.1"/>
    <property type="molecule type" value="Genomic_DNA"/>
</dbReference>
<evidence type="ECO:0000259" key="4">
    <source>
        <dbReference type="Pfam" id="PF13439"/>
    </source>
</evidence>
<dbReference type="OrthoDB" id="9809227at2"/>
<keyword evidence="1" id="KW-0328">Glycosyltransferase</keyword>
<dbReference type="SUPFAM" id="SSF53756">
    <property type="entry name" value="UDP-Glycosyltransferase/glycogen phosphorylase"/>
    <property type="match status" value="1"/>
</dbReference>
<dbReference type="PANTHER" id="PTHR12526">
    <property type="entry name" value="GLYCOSYLTRANSFERASE"/>
    <property type="match status" value="1"/>
</dbReference>
<sequence>MRICVIGPSRFPIREPFAGGLEAHTHALITALKRRGHQVTLFAAPGSDPSLGVEFLDVADFSMSDTARRDVGAMPAEWMSEHHAYLSLMVDLARNSRDRFDAVLNVSIHHLPVAMSGLLDVPVVTTLHTPPVGWIESAVRVDGSASTFVAVSSHMREAWSDSIDCSVILNGVDTERLRPGDGGGPAFWSGRIVPEKGLEFAIDAANLAGVPLDIAGPAYDSGYFESAIRPRLSGSVRYLGHLDHDVLFEHLRRASVTLVTPRWDEPYGLVAAESLAAGTPVAAFDRGALREILDDRSGRLAAADSIHALAAALLQAADLPRAGARERAVTFCSLERMVDEYEALLRSVTEGRVAA</sequence>
<evidence type="ECO:0000256" key="1">
    <source>
        <dbReference type="ARBA" id="ARBA00022676"/>
    </source>
</evidence>
<reference evidence="5 6" key="1">
    <citation type="submission" date="2019-09" db="EMBL/GenBank/DDBJ databases">
        <title>Phylogeny of genus Pseudoclavibacter and closely related genus.</title>
        <authorList>
            <person name="Li Y."/>
        </authorList>
    </citation>
    <scope>NUCLEOTIDE SEQUENCE [LARGE SCALE GENOMIC DNA]</scope>
    <source>
        <strain evidence="5 6">THG-MD12</strain>
    </source>
</reference>
<evidence type="ECO:0000313" key="5">
    <source>
        <dbReference type="EMBL" id="KAB1639429.1"/>
    </source>
</evidence>
<keyword evidence="6" id="KW-1185">Reference proteome</keyword>
<proteinExistence type="predicted"/>
<dbReference type="Gene3D" id="3.40.50.2000">
    <property type="entry name" value="Glycogen Phosphorylase B"/>
    <property type="match status" value="2"/>
</dbReference>
<comment type="caution">
    <text evidence="5">The sequence shown here is derived from an EMBL/GenBank/DDBJ whole genome shotgun (WGS) entry which is preliminary data.</text>
</comment>
<name>A0A7J5B5H7_9MICO</name>
<protein>
    <submittedName>
        <fullName evidence="5">Glycosyltransferase family 4 protein</fullName>
    </submittedName>
</protein>
<feature type="domain" description="Glycosyl transferase family 1" evidence="3">
    <location>
        <begin position="189"/>
        <end position="320"/>
    </location>
</feature>
<dbReference type="InterPro" id="IPR028098">
    <property type="entry name" value="Glyco_trans_4-like_N"/>
</dbReference>
<dbReference type="AlphaFoldDB" id="A0A7J5B5H7"/>
<organism evidence="5 6">
    <name type="scientific">Pseudoclavibacter terrae</name>
    <dbReference type="NCBI Taxonomy" id="1530195"/>
    <lineage>
        <taxon>Bacteria</taxon>
        <taxon>Bacillati</taxon>
        <taxon>Actinomycetota</taxon>
        <taxon>Actinomycetes</taxon>
        <taxon>Micrococcales</taxon>
        <taxon>Microbacteriaceae</taxon>
        <taxon>Pseudoclavibacter</taxon>
    </lineage>
</organism>
<dbReference type="RefSeq" id="WP_151422442.1">
    <property type="nucleotide sequence ID" value="NZ_WBJX01000001.1"/>
</dbReference>
<evidence type="ECO:0000313" key="6">
    <source>
        <dbReference type="Proteomes" id="UP000490386"/>
    </source>
</evidence>